<name>A0AA88RMM3_9ASTE</name>
<dbReference type="PANTHER" id="PTHR31319">
    <property type="entry name" value="ZINC FINGER PROTEIN CONSTANS-LIKE 4"/>
    <property type="match status" value="1"/>
</dbReference>
<evidence type="ECO:0000256" key="1">
    <source>
        <dbReference type="ARBA" id="ARBA00004123"/>
    </source>
</evidence>
<evidence type="ECO:0000256" key="2">
    <source>
        <dbReference type="ARBA" id="ARBA00023242"/>
    </source>
</evidence>
<proteinExistence type="predicted"/>
<dbReference type="InterPro" id="IPR010402">
    <property type="entry name" value="CCT_domain"/>
</dbReference>
<keyword evidence="6" id="KW-1185">Reference proteome</keyword>
<dbReference type="PANTHER" id="PTHR31319:SF39">
    <property type="entry name" value="ZINC FINGER PROTEIN CONSTANS-LIKE 1"/>
    <property type="match status" value="1"/>
</dbReference>
<dbReference type="EMBL" id="JAVXUO010001129">
    <property type="protein sequence ID" value="KAK2985716.1"/>
    <property type="molecule type" value="Genomic_DNA"/>
</dbReference>
<dbReference type="AlphaFoldDB" id="A0AA88RMM3"/>
<dbReference type="PROSITE" id="PS51017">
    <property type="entry name" value="CCT"/>
    <property type="match status" value="1"/>
</dbReference>
<evidence type="ECO:0000259" key="4">
    <source>
        <dbReference type="PROSITE" id="PS51017"/>
    </source>
</evidence>
<accession>A0AA88RMM3</accession>
<dbReference type="GO" id="GO:0009909">
    <property type="term" value="P:regulation of flower development"/>
    <property type="evidence" value="ECO:0007669"/>
    <property type="project" value="InterPro"/>
</dbReference>
<dbReference type="GO" id="GO:2000028">
    <property type="term" value="P:regulation of photoperiodism, flowering"/>
    <property type="evidence" value="ECO:0007669"/>
    <property type="project" value="TreeGrafter"/>
</dbReference>
<dbReference type="GO" id="GO:0005634">
    <property type="term" value="C:nucleus"/>
    <property type="evidence" value="ECO:0007669"/>
    <property type="project" value="UniProtKB-SubCell"/>
</dbReference>
<gene>
    <name evidence="5" type="ORF">RJ640_023683</name>
</gene>
<dbReference type="Proteomes" id="UP001187471">
    <property type="component" value="Unassembled WGS sequence"/>
</dbReference>
<dbReference type="Pfam" id="PF06203">
    <property type="entry name" value="CCT"/>
    <property type="match status" value="1"/>
</dbReference>
<feature type="domain" description="CCT" evidence="4">
    <location>
        <begin position="218"/>
        <end position="260"/>
    </location>
</feature>
<reference evidence="5" key="1">
    <citation type="submission" date="2022-12" db="EMBL/GenBank/DDBJ databases">
        <title>Draft genome assemblies for two species of Escallonia (Escalloniales).</title>
        <authorList>
            <person name="Chanderbali A."/>
            <person name="Dervinis C."/>
            <person name="Anghel I."/>
            <person name="Soltis D."/>
            <person name="Soltis P."/>
            <person name="Zapata F."/>
        </authorList>
    </citation>
    <scope>NUCLEOTIDE SEQUENCE</scope>
    <source>
        <strain evidence="5">UCBG92.1500</strain>
        <tissue evidence="5">Leaf</tissue>
    </source>
</reference>
<dbReference type="GO" id="GO:0003700">
    <property type="term" value="F:DNA-binding transcription factor activity"/>
    <property type="evidence" value="ECO:0007669"/>
    <property type="project" value="TreeGrafter"/>
</dbReference>
<evidence type="ECO:0000256" key="3">
    <source>
        <dbReference type="PROSITE-ProRule" id="PRU00357"/>
    </source>
</evidence>
<sequence>MLNASMCTPFCDTALAYLCTGCGASIYHCSHNPALKCTTCASNSLPTFSSLDTNSVASTSSYLTNGRFNMENEFVSELNAKKVEDEIDSWLLMNPNNDTKNISFPYVNHTSIDDMYHYNELQPQSVHQVAYNTESSDSVVPAVDDQSLHSFCKCGSMHTLSDSHIFDNQGSLSFMDGFRIVPDTKISNISNSDNLPPEGASSIFPSMAPTPLKDQTNREAKVLRYKEKRKARKFEKKIRYTSRKAYAHNRYRVRGKFAKRPQLVPELDRMLSFEEFGYGIVPS</sequence>
<evidence type="ECO:0000313" key="6">
    <source>
        <dbReference type="Proteomes" id="UP001187471"/>
    </source>
</evidence>
<evidence type="ECO:0000313" key="5">
    <source>
        <dbReference type="EMBL" id="KAK2985716.1"/>
    </source>
</evidence>
<organism evidence="5 6">
    <name type="scientific">Escallonia rubra</name>
    <dbReference type="NCBI Taxonomy" id="112253"/>
    <lineage>
        <taxon>Eukaryota</taxon>
        <taxon>Viridiplantae</taxon>
        <taxon>Streptophyta</taxon>
        <taxon>Embryophyta</taxon>
        <taxon>Tracheophyta</taxon>
        <taxon>Spermatophyta</taxon>
        <taxon>Magnoliopsida</taxon>
        <taxon>eudicotyledons</taxon>
        <taxon>Gunneridae</taxon>
        <taxon>Pentapetalae</taxon>
        <taxon>asterids</taxon>
        <taxon>campanulids</taxon>
        <taxon>Escalloniales</taxon>
        <taxon>Escalloniaceae</taxon>
        <taxon>Escallonia</taxon>
    </lineage>
</organism>
<dbReference type="InterPro" id="IPR045281">
    <property type="entry name" value="CONSTANS-like"/>
</dbReference>
<protein>
    <recommendedName>
        <fullName evidence="4">CCT domain-containing protein</fullName>
    </recommendedName>
</protein>
<comment type="caution">
    <text evidence="5">The sequence shown here is derived from an EMBL/GenBank/DDBJ whole genome shotgun (WGS) entry which is preliminary data.</text>
</comment>
<comment type="subcellular location">
    <subcellularLocation>
        <location evidence="1 3">Nucleus</location>
    </subcellularLocation>
</comment>
<keyword evidence="2 3" id="KW-0539">Nucleus</keyword>